<evidence type="ECO:0000313" key="8">
    <source>
        <dbReference type="Proteomes" id="UP000029273"/>
    </source>
</evidence>
<protein>
    <submittedName>
        <fullName evidence="7">Sigma-54-dependent Fis family transcriptional regulator</fullName>
    </submittedName>
</protein>
<proteinExistence type="predicted"/>
<keyword evidence="3" id="KW-0805">Transcription regulation</keyword>
<dbReference type="PANTHER" id="PTHR32071">
    <property type="entry name" value="TRANSCRIPTIONAL REGULATORY PROTEIN"/>
    <property type="match status" value="1"/>
</dbReference>
<dbReference type="SUPFAM" id="SSF46689">
    <property type="entry name" value="Homeodomain-like"/>
    <property type="match status" value="1"/>
</dbReference>
<keyword evidence="2" id="KW-0067">ATP-binding</keyword>
<sequence length="478" mass="52645">MIEYKADGYLDVMPYTASSGPWTAVDPDRQERRVVAYLGDPVTALAPLFDALRDAGWSVRHIAPDAGIEALRASEAVIGIVDFAQCAPTRLVRQVMGELAAQMRWVALLDEQESDPELLGLVGQYCHDFHRMPVDAERLLHTLGHAWGMGVLTHIHGPETEVELMSERDMVGMSAPMLQLFGDIRKISHTDCSVLVRGETGTGKELCALALHAHSSRANGPFVAINCGALPPELIQSELFGHEKGAFTGAHQRKQGLIETAAGGSLFLDEIGDLPVGLQVHLLRFLQEGQFTRVGGTQTVSADVRIIAATHVDLEQAVAEGRFRQDLMFRLNVIPLYVPPLRERPGDPALLARYFLQRFRHESRRQIQGFSEDALQALDQHDWPGNVRELINRVHRAVVMCDHKLIRPADMGLRARISGSVPTLDDAREKAEREAVHLALSQTGNNVSEAAKLLGVSRATLYRLLQRLGLAPTEYSSG</sequence>
<evidence type="ECO:0000256" key="5">
    <source>
        <dbReference type="ARBA" id="ARBA00023163"/>
    </source>
</evidence>
<dbReference type="InterPro" id="IPR002078">
    <property type="entry name" value="Sigma_54_int"/>
</dbReference>
<evidence type="ECO:0000313" key="7">
    <source>
        <dbReference type="EMBL" id="OBS08105.1"/>
    </source>
</evidence>
<evidence type="ECO:0000259" key="6">
    <source>
        <dbReference type="PROSITE" id="PS50045"/>
    </source>
</evidence>
<keyword evidence="1" id="KW-0547">Nucleotide-binding</keyword>
<evidence type="ECO:0000256" key="1">
    <source>
        <dbReference type="ARBA" id="ARBA00022741"/>
    </source>
</evidence>
<dbReference type="GO" id="GO:0043565">
    <property type="term" value="F:sequence-specific DNA binding"/>
    <property type="evidence" value="ECO:0007669"/>
    <property type="project" value="InterPro"/>
</dbReference>
<dbReference type="InterPro" id="IPR045343">
    <property type="entry name" value="VpsR"/>
</dbReference>
<reference evidence="7 8" key="1">
    <citation type="journal article" date="2014" name="Genome Announc.">
        <title>Draft Genome Sequence of the Iron-Oxidizing, Acidophilic, and Halotolerant 'Thiobacillus prosperus' Type Strain DSM 5130.</title>
        <authorList>
            <person name="Ossandon F.J."/>
            <person name="Cardenas J.P."/>
            <person name="Corbett M."/>
            <person name="Quatrini R."/>
            <person name="Holmes D.S."/>
            <person name="Watkin E."/>
        </authorList>
    </citation>
    <scope>NUCLEOTIDE SEQUENCE [LARGE SCALE GENOMIC DNA]</scope>
    <source>
        <strain evidence="7 8">DSM 5130</strain>
    </source>
</reference>
<dbReference type="Pfam" id="PF25601">
    <property type="entry name" value="AAA_lid_14"/>
    <property type="match status" value="1"/>
</dbReference>
<dbReference type="PANTHER" id="PTHR32071:SF120">
    <property type="entry name" value="TRANSCRIPTIONAL REGULATOR-RELATED"/>
    <property type="match status" value="1"/>
</dbReference>
<dbReference type="Pfam" id="PF00158">
    <property type="entry name" value="Sigma54_activat"/>
    <property type="match status" value="1"/>
</dbReference>
<dbReference type="Gene3D" id="1.10.10.60">
    <property type="entry name" value="Homeodomain-like"/>
    <property type="match status" value="1"/>
</dbReference>
<accession>A0A1A6C0M1</accession>
<dbReference type="Proteomes" id="UP000029273">
    <property type="component" value="Unassembled WGS sequence"/>
</dbReference>
<dbReference type="Gene3D" id="3.40.50.300">
    <property type="entry name" value="P-loop containing nucleotide triphosphate hydrolases"/>
    <property type="match status" value="1"/>
</dbReference>
<dbReference type="InterPro" id="IPR003593">
    <property type="entry name" value="AAA+_ATPase"/>
</dbReference>
<feature type="domain" description="Sigma-54 factor interaction" evidence="6">
    <location>
        <begin position="170"/>
        <end position="399"/>
    </location>
</feature>
<evidence type="ECO:0000256" key="3">
    <source>
        <dbReference type="ARBA" id="ARBA00023015"/>
    </source>
</evidence>
<dbReference type="InterPro" id="IPR058031">
    <property type="entry name" value="AAA_lid_NorR"/>
</dbReference>
<dbReference type="CDD" id="cd00009">
    <property type="entry name" value="AAA"/>
    <property type="match status" value="1"/>
</dbReference>
<dbReference type="InterPro" id="IPR009057">
    <property type="entry name" value="Homeodomain-like_sf"/>
</dbReference>
<dbReference type="OrthoDB" id="9804019at2"/>
<name>A0A1A6C0M1_9GAMM</name>
<gene>
    <name evidence="7" type="ORF">Thpro_022355</name>
</gene>
<keyword evidence="4" id="KW-0238">DNA-binding</keyword>
<dbReference type="PROSITE" id="PS50045">
    <property type="entry name" value="SIGMA54_INTERACT_4"/>
    <property type="match status" value="1"/>
</dbReference>
<dbReference type="FunFam" id="3.40.50.300:FF:000006">
    <property type="entry name" value="DNA-binding transcriptional regulator NtrC"/>
    <property type="match status" value="1"/>
</dbReference>
<dbReference type="AlphaFoldDB" id="A0A1A6C0M1"/>
<dbReference type="GO" id="GO:0006355">
    <property type="term" value="P:regulation of DNA-templated transcription"/>
    <property type="evidence" value="ECO:0007669"/>
    <property type="project" value="InterPro"/>
</dbReference>
<organism evidence="7 8">
    <name type="scientific">Acidihalobacter prosperus</name>
    <dbReference type="NCBI Taxonomy" id="160660"/>
    <lineage>
        <taxon>Bacteria</taxon>
        <taxon>Pseudomonadati</taxon>
        <taxon>Pseudomonadota</taxon>
        <taxon>Gammaproteobacteria</taxon>
        <taxon>Chromatiales</taxon>
        <taxon>Ectothiorhodospiraceae</taxon>
        <taxon>Acidihalobacter</taxon>
    </lineage>
</organism>
<dbReference type="Pfam" id="PF02954">
    <property type="entry name" value="HTH_8"/>
    <property type="match status" value="1"/>
</dbReference>
<evidence type="ECO:0000256" key="4">
    <source>
        <dbReference type="ARBA" id="ARBA00023125"/>
    </source>
</evidence>
<dbReference type="InterPro" id="IPR027417">
    <property type="entry name" value="P-loop_NTPase"/>
</dbReference>
<dbReference type="SMART" id="SM00382">
    <property type="entry name" value="AAA"/>
    <property type="match status" value="1"/>
</dbReference>
<dbReference type="InterPro" id="IPR025944">
    <property type="entry name" value="Sigma_54_int_dom_CS"/>
</dbReference>
<dbReference type="Gene3D" id="1.10.8.60">
    <property type="match status" value="1"/>
</dbReference>
<comment type="caution">
    <text evidence="7">The sequence shown here is derived from an EMBL/GenBank/DDBJ whole genome shotgun (WGS) entry which is preliminary data.</text>
</comment>
<dbReference type="InterPro" id="IPR025943">
    <property type="entry name" value="Sigma_54_int_dom_ATP-bd_2"/>
</dbReference>
<dbReference type="PROSITE" id="PS00676">
    <property type="entry name" value="SIGMA54_INTERACT_2"/>
    <property type="match status" value="1"/>
</dbReference>
<evidence type="ECO:0000256" key="2">
    <source>
        <dbReference type="ARBA" id="ARBA00022840"/>
    </source>
</evidence>
<dbReference type="EMBL" id="JQSG02000006">
    <property type="protein sequence ID" value="OBS08105.1"/>
    <property type="molecule type" value="Genomic_DNA"/>
</dbReference>
<dbReference type="GO" id="GO:0005524">
    <property type="term" value="F:ATP binding"/>
    <property type="evidence" value="ECO:0007669"/>
    <property type="project" value="UniProtKB-KW"/>
</dbReference>
<keyword evidence="8" id="KW-1185">Reference proteome</keyword>
<dbReference type="SUPFAM" id="SSF52540">
    <property type="entry name" value="P-loop containing nucleoside triphosphate hydrolases"/>
    <property type="match status" value="1"/>
</dbReference>
<dbReference type="Pfam" id="PF20161">
    <property type="entry name" value="VpsR"/>
    <property type="match status" value="1"/>
</dbReference>
<dbReference type="RefSeq" id="WP_052064695.1">
    <property type="nucleotide sequence ID" value="NZ_JQSG02000006.1"/>
</dbReference>
<dbReference type="PRINTS" id="PR01590">
    <property type="entry name" value="HTHFIS"/>
</dbReference>
<dbReference type="PROSITE" id="PS00688">
    <property type="entry name" value="SIGMA54_INTERACT_3"/>
    <property type="match status" value="1"/>
</dbReference>
<keyword evidence="5" id="KW-0804">Transcription</keyword>
<dbReference type="InterPro" id="IPR002197">
    <property type="entry name" value="HTH_Fis"/>
</dbReference>